<dbReference type="InterPro" id="IPR042470">
    <property type="entry name" value="RMI1_N_C_sf"/>
</dbReference>
<keyword evidence="5" id="KW-1185">Reference proteome</keyword>
<dbReference type="Proteomes" id="UP000748025">
    <property type="component" value="Unassembled WGS sequence"/>
</dbReference>
<proteinExistence type="predicted"/>
<evidence type="ECO:0000259" key="3">
    <source>
        <dbReference type="Pfam" id="PF21000"/>
    </source>
</evidence>
<accession>A0A9P7NHY0</accession>
<gene>
    <name evidence="4" type="ORF">E4U43_001784</name>
</gene>
<evidence type="ECO:0008006" key="6">
    <source>
        <dbReference type="Google" id="ProtNLM"/>
    </source>
</evidence>
<dbReference type="InterPro" id="IPR049363">
    <property type="entry name" value="RMI1_N"/>
</dbReference>
<dbReference type="OrthoDB" id="341511at2759"/>
<dbReference type="Gene3D" id="2.40.50.770">
    <property type="entry name" value="RecQ-mediated genome instability protein Rmi1, C-terminal domain"/>
    <property type="match status" value="1"/>
</dbReference>
<organism evidence="4 5">
    <name type="scientific">Claviceps pusilla</name>
    <dbReference type="NCBI Taxonomy" id="123648"/>
    <lineage>
        <taxon>Eukaryota</taxon>
        <taxon>Fungi</taxon>
        <taxon>Dikarya</taxon>
        <taxon>Ascomycota</taxon>
        <taxon>Pezizomycotina</taxon>
        <taxon>Sordariomycetes</taxon>
        <taxon>Hypocreomycetidae</taxon>
        <taxon>Hypocreales</taxon>
        <taxon>Clavicipitaceae</taxon>
        <taxon>Claviceps</taxon>
    </lineage>
</organism>
<dbReference type="InterPro" id="IPR013894">
    <property type="entry name" value="RMI1_OB"/>
</dbReference>
<reference evidence="4" key="1">
    <citation type="journal article" date="2020" name="bioRxiv">
        <title>Whole genome comparisons of ergot fungi reveals the divergence and evolution of species within the genus Claviceps are the result of varying mechanisms driving genome evolution and host range expansion.</title>
        <authorList>
            <person name="Wyka S.A."/>
            <person name="Mondo S.J."/>
            <person name="Liu M."/>
            <person name="Dettman J."/>
            <person name="Nalam V."/>
            <person name="Broders K.D."/>
        </authorList>
    </citation>
    <scope>NUCLEOTIDE SEQUENCE</scope>
    <source>
        <strain evidence="4">CCC 602</strain>
    </source>
</reference>
<comment type="caution">
    <text evidence="4">The sequence shown here is derived from an EMBL/GenBank/DDBJ whole genome shotgun (WGS) entry which is preliminary data.</text>
</comment>
<evidence type="ECO:0000313" key="5">
    <source>
        <dbReference type="Proteomes" id="UP000748025"/>
    </source>
</evidence>
<evidence type="ECO:0000259" key="2">
    <source>
        <dbReference type="Pfam" id="PF08585"/>
    </source>
</evidence>
<dbReference type="AlphaFoldDB" id="A0A9P7NHY0"/>
<feature type="domain" description="RMI1 N-terminal" evidence="3">
    <location>
        <begin position="16"/>
        <end position="56"/>
    </location>
</feature>
<protein>
    <recommendedName>
        <fullName evidence="6">RecQ mediated genome instability protein 1 N-terminal domain-containing protein</fullName>
    </recommendedName>
</protein>
<dbReference type="Pfam" id="PF08585">
    <property type="entry name" value="RMI1_N_C"/>
    <property type="match status" value="1"/>
</dbReference>
<evidence type="ECO:0000313" key="4">
    <source>
        <dbReference type="EMBL" id="KAG6018412.1"/>
    </source>
</evidence>
<dbReference type="EMBL" id="SRPW01000016">
    <property type="protein sequence ID" value="KAG6018412.1"/>
    <property type="molecule type" value="Genomic_DNA"/>
</dbReference>
<feature type="domain" description="RecQ mediated genome instability protein 1 OB-fold" evidence="2">
    <location>
        <begin position="70"/>
        <end position="238"/>
    </location>
</feature>
<evidence type="ECO:0000256" key="1">
    <source>
        <dbReference type="SAM" id="MobiDB-lite"/>
    </source>
</evidence>
<sequence length="260" mass="27711">MDPTSRLRNQIISQNLPCPSSSLLASLTSTRSPPPPLPSLVATAKARLLACDLTTSDLVDSSQLSSFPAEILRSPSPQELSLPQDIFVQVLDIENLSSSRWEQIEELEAIERGERTRGRQIIRVTGEADGDGEGDGDGTQSNGSRDAASAVSGRPSVAALGPGRNATHRLVVQDPSGQRVYAVELQRMPEIRVATTSIGCKMLLRAGSIVARGTVLLTPETCLILDGKIEPWHDAWVVSRMARLKEAVGAGTNGAAPTSR</sequence>
<dbReference type="Pfam" id="PF21000">
    <property type="entry name" value="RMI1_N_N"/>
    <property type="match status" value="1"/>
</dbReference>
<feature type="region of interest" description="Disordered" evidence="1">
    <location>
        <begin position="118"/>
        <end position="167"/>
    </location>
</feature>
<name>A0A9P7NHY0_9HYPO</name>